<dbReference type="GO" id="GO:0004523">
    <property type="term" value="F:RNA-DNA hybrid ribonuclease activity"/>
    <property type="evidence" value="ECO:0007669"/>
    <property type="project" value="UniProtKB-UniRule"/>
</dbReference>
<comment type="similarity">
    <text evidence="5 14 16">Belongs to the RNase HII family.</text>
</comment>
<dbReference type="InterPro" id="IPR012337">
    <property type="entry name" value="RNaseH-like_sf"/>
</dbReference>
<dbReference type="GO" id="GO:0003723">
    <property type="term" value="F:RNA binding"/>
    <property type="evidence" value="ECO:0007669"/>
    <property type="project" value="UniProtKB-UniRule"/>
</dbReference>
<dbReference type="NCBIfam" id="NF000594">
    <property type="entry name" value="PRK00015.1-1"/>
    <property type="match status" value="1"/>
</dbReference>
<evidence type="ECO:0000256" key="14">
    <source>
        <dbReference type="HAMAP-Rule" id="MF_00052"/>
    </source>
</evidence>
<dbReference type="InterPro" id="IPR024567">
    <property type="entry name" value="RNase_HII/HIII_dom"/>
</dbReference>
<dbReference type="GO" id="GO:0043137">
    <property type="term" value="P:DNA replication, removal of RNA primer"/>
    <property type="evidence" value="ECO:0007669"/>
    <property type="project" value="TreeGrafter"/>
</dbReference>
<dbReference type="STRING" id="266892.SAMN04488054_12624"/>
<keyword evidence="9 14" id="KW-0540">Nuclease</keyword>
<comment type="cofactor">
    <cofactor evidence="14 15">
        <name>Mn(2+)</name>
        <dbReference type="ChEBI" id="CHEBI:29035"/>
    </cofactor>
    <cofactor evidence="14 15">
        <name>Mg(2+)</name>
        <dbReference type="ChEBI" id="CHEBI:18420"/>
    </cofactor>
    <text evidence="14 15">Manganese or magnesium. Binds 1 divalent metal ion per monomer in the absence of substrate. May bind a second metal ion after substrate binding.</text>
</comment>
<dbReference type="SUPFAM" id="SSF53098">
    <property type="entry name" value="Ribonuclease H-like"/>
    <property type="match status" value="1"/>
</dbReference>
<dbReference type="NCBIfam" id="NF000595">
    <property type="entry name" value="PRK00015.1-3"/>
    <property type="match status" value="1"/>
</dbReference>
<dbReference type="PROSITE" id="PS51975">
    <property type="entry name" value="RNASE_H_2"/>
    <property type="match status" value="1"/>
</dbReference>
<dbReference type="Proteomes" id="UP000199668">
    <property type="component" value="Unassembled WGS sequence"/>
</dbReference>
<dbReference type="Gene3D" id="3.30.420.10">
    <property type="entry name" value="Ribonuclease H-like superfamily/Ribonuclease H"/>
    <property type="match status" value="1"/>
</dbReference>
<evidence type="ECO:0000256" key="3">
    <source>
        <dbReference type="ARBA" id="ARBA00004065"/>
    </source>
</evidence>
<proteinExistence type="inferred from homology"/>
<feature type="domain" description="RNase H type-2" evidence="17">
    <location>
        <begin position="71"/>
        <end position="255"/>
    </location>
</feature>
<evidence type="ECO:0000256" key="5">
    <source>
        <dbReference type="ARBA" id="ARBA00007383"/>
    </source>
</evidence>
<evidence type="ECO:0000256" key="1">
    <source>
        <dbReference type="ARBA" id="ARBA00000077"/>
    </source>
</evidence>
<organism evidence="18 19">
    <name type="scientific">Salibacterium qingdaonense</name>
    <dbReference type="NCBI Taxonomy" id="266892"/>
    <lineage>
        <taxon>Bacteria</taxon>
        <taxon>Bacillati</taxon>
        <taxon>Bacillota</taxon>
        <taxon>Bacilli</taxon>
        <taxon>Bacillales</taxon>
        <taxon>Bacillaceae</taxon>
    </lineage>
</organism>
<dbReference type="InterPro" id="IPR022898">
    <property type="entry name" value="RNase_HII"/>
</dbReference>
<dbReference type="FunFam" id="3.30.420.10:FF:000006">
    <property type="entry name" value="Ribonuclease HII"/>
    <property type="match status" value="1"/>
</dbReference>
<feature type="binding site" evidence="14 15">
    <location>
        <position position="78"/>
    </location>
    <ligand>
        <name>a divalent metal cation</name>
        <dbReference type="ChEBI" id="CHEBI:60240"/>
    </ligand>
</feature>
<feature type="binding site" evidence="14 15">
    <location>
        <position position="77"/>
    </location>
    <ligand>
        <name>a divalent metal cation</name>
        <dbReference type="ChEBI" id="CHEBI:60240"/>
    </ligand>
</feature>
<evidence type="ECO:0000256" key="10">
    <source>
        <dbReference type="ARBA" id="ARBA00022723"/>
    </source>
</evidence>
<evidence type="ECO:0000256" key="12">
    <source>
        <dbReference type="ARBA" id="ARBA00022801"/>
    </source>
</evidence>
<evidence type="ECO:0000256" key="9">
    <source>
        <dbReference type="ARBA" id="ARBA00022722"/>
    </source>
</evidence>
<dbReference type="GO" id="GO:0006298">
    <property type="term" value="P:mismatch repair"/>
    <property type="evidence" value="ECO:0007669"/>
    <property type="project" value="TreeGrafter"/>
</dbReference>
<dbReference type="GO" id="GO:0032299">
    <property type="term" value="C:ribonuclease H2 complex"/>
    <property type="evidence" value="ECO:0007669"/>
    <property type="project" value="TreeGrafter"/>
</dbReference>
<dbReference type="PANTHER" id="PTHR10954:SF18">
    <property type="entry name" value="RIBONUCLEASE HII"/>
    <property type="match status" value="1"/>
</dbReference>
<name>A0A1I4PHN9_9BACI</name>
<evidence type="ECO:0000256" key="4">
    <source>
        <dbReference type="ARBA" id="ARBA00004496"/>
    </source>
</evidence>
<dbReference type="HAMAP" id="MF_00052_B">
    <property type="entry name" value="RNase_HII_B"/>
    <property type="match status" value="1"/>
</dbReference>
<keyword evidence="19" id="KW-1185">Reference proteome</keyword>
<evidence type="ECO:0000256" key="6">
    <source>
        <dbReference type="ARBA" id="ARBA00012180"/>
    </source>
</evidence>
<feature type="binding site" evidence="14 15">
    <location>
        <position position="168"/>
    </location>
    <ligand>
        <name>a divalent metal cation</name>
        <dbReference type="ChEBI" id="CHEBI:60240"/>
    </ligand>
</feature>
<evidence type="ECO:0000256" key="16">
    <source>
        <dbReference type="RuleBase" id="RU003515"/>
    </source>
</evidence>
<accession>A0A1I4PHN9</accession>
<dbReference type="AlphaFoldDB" id="A0A1I4PHN9"/>
<evidence type="ECO:0000313" key="19">
    <source>
        <dbReference type="Proteomes" id="UP000199668"/>
    </source>
</evidence>
<reference evidence="18 19" key="1">
    <citation type="submission" date="2016-10" db="EMBL/GenBank/DDBJ databases">
        <authorList>
            <person name="de Groot N.N."/>
        </authorList>
    </citation>
    <scope>NUCLEOTIDE SEQUENCE [LARGE SCALE GENOMIC DNA]</scope>
    <source>
        <strain evidence="18 19">CGMCC 1.6134</strain>
    </source>
</reference>
<dbReference type="GO" id="GO:0005737">
    <property type="term" value="C:cytoplasm"/>
    <property type="evidence" value="ECO:0007669"/>
    <property type="project" value="UniProtKB-SubCell"/>
</dbReference>
<dbReference type="InterPro" id="IPR001352">
    <property type="entry name" value="RNase_HII/HIII"/>
</dbReference>
<keyword evidence="8 14" id="KW-0963">Cytoplasm</keyword>
<evidence type="ECO:0000313" key="18">
    <source>
        <dbReference type="EMBL" id="SFM26933.1"/>
    </source>
</evidence>
<evidence type="ECO:0000256" key="8">
    <source>
        <dbReference type="ARBA" id="ARBA00022490"/>
    </source>
</evidence>
<keyword evidence="10 14" id="KW-0479">Metal-binding</keyword>
<evidence type="ECO:0000256" key="2">
    <source>
        <dbReference type="ARBA" id="ARBA00001946"/>
    </source>
</evidence>
<sequence length="255" mass="28907">MKKLSISEIRYYLFEENPEAAWLDMMRRDERKGVQQLISRYDRQKEEQKARESAFLDSLFFENQYREEGFTAAAGVDEVGRGPLAGPVTAAAAILPENCFLPGLTDSKKLKKEERHYFYEKLQADSVYHIVHIPAEVIDDINIYQASREAMKQAVEGLQTKADILLVDAVTISTSLPQLPLTKGDERSASIAAASVLAKVERDRYMSELARRYPEYGFDTNMGYGTAQHLAALDRIGPTPEHRRSFAPVRESIQK</sequence>
<dbReference type="OrthoDB" id="9803420at2"/>
<keyword evidence="13 14" id="KW-0464">Manganese</keyword>
<protein>
    <recommendedName>
        <fullName evidence="7 14">Ribonuclease HII</fullName>
        <shortName evidence="14">RNase HII</shortName>
        <ecNumber evidence="6 14">3.1.26.4</ecNumber>
    </recommendedName>
</protein>
<evidence type="ECO:0000256" key="15">
    <source>
        <dbReference type="PROSITE-ProRule" id="PRU01319"/>
    </source>
</evidence>
<keyword evidence="11 14" id="KW-0255">Endonuclease</keyword>
<evidence type="ECO:0000256" key="11">
    <source>
        <dbReference type="ARBA" id="ARBA00022759"/>
    </source>
</evidence>
<dbReference type="EC" id="3.1.26.4" evidence="6 14"/>
<evidence type="ECO:0000256" key="7">
    <source>
        <dbReference type="ARBA" id="ARBA00019179"/>
    </source>
</evidence>
<evidence type="ECO:0000256" key="13">
    <source>
        <dbReference type="ARBA" id="ARBA00023211"/>
    </source>
</evidence>
<dbReference type="GO" id="GO:0030145">
    <property type="term" value="F:manganese ion binding"/>
    <property type="evidence" value="ECO:0007669"/>
    <property type="project" value="UniProtKB-UniRule"/>
</dbReference>
<gene>
    <name evidence="14" type="primary">rnhB</name>
    <name evidence="18" type="ORF">SAMN04488054_12624</name>
</gene>
<dbReference type="PANTHER" id="PTHR10954">
    <property type="entry name" value="RIBONUCLEASE H2 SUBUNIT A"/>
    <property type="match status" value="1"/>
</dbReference>
<comment type="function">
    <text evidence="3 14 16">Endonuclease that specifically degrades the RNA of RNA-DNA hybrids.</text>
</comment>
<dbReference type="Pfam" id="PF01351">
    <property type="entry name" value="RNase_HII"/>
    <property type="match status" value="1"/>
</dbReference>
<dbReference type="InterPro" id="IPR036397">
    <property type="entry name" value="RNaseH_sf"/>
</dbReference>
<comment type="cofactor">
    <cofactor evidence="2">
        <name>Mg(2+)</name>
        <dbReference type="ChEBI" id="CHEBI:18420"/>
    </cofactor>
</comment>
<dbReference type="CDD" id="cd07182">
    <property type="entry name" value="RNase_HII_bacteria_HII_like"/>
    <property type="match status" value="1"/>
</dbReference>
<keyword evidence="12 14" id="KW-0378">Hydrolase</keyword>
<comment type="subcellular location">
    <subcellularLocation>
        <location evidence="4 14">Cytoplasm</location>
    </subcellularLocation>
</comment>
<evidence type="ECO:0000259" key="17">
    <source>
        <dbReference type="PROSITE" id="PS51975"/>
    </source>
</evidence>
<comment type="catalytic activity">
    <reaction evidence="1 14 15 16">
        <text>Endonucleolytic cleavage to 5'-phosphomonoester.</text>
        <dbReference type="EC" id="3.1.26.4"/>
    </reaction>
</comment>
<dbReference type="EMBL" id="FOTY01000026">
    <property type="protein sequence ID" value="SFM26933.1"/>
    <property type="molecule type" value="Genomic_DNA"/>
</dbReference>
<dbReference type="RefSeq" id="WP_090927891.1">
    <property type="nucleotide sequence ID" value="NZ_FOTY01000026.1"/>
</dbReference>